<dbReference type="Proteomes" id="UP001497382">
    <property type="component" value="Unassembled WGS sequence"/>
</dbReference>
<comment type="caution">
    <text evidence="1">The sequence shown here is derived from an EMBL/GenBank/DDBJ whole genome shotgun (WGS) entry which is preliminary data.</text>
</comment>
<organism evidence="1 2">
    <name type="scientific">Larinioides sclopetarius</name>
    <dbReference type="NCBI Taxonomy" id="280406"/>
    <lineage>
        <taxon>Eukaryota</taxon>
        <taxon>Metazoa</taxon>
        <taxon>Ecdysozoa</taxon>
        <taxon>Arthropoda</taxon>
        <taxon>Chelicerata</taxon>
        <taxon>Arachnida</taxon>
        <taxon>Araneae</taxon>
        <taxon>Araneomorphae</taxon>
        <taxon>Entelegynae</taxon>
        <taxon>Araneoidea</taxon>
        <taxon>Araneidae</taxon>
        <taxon>Larinioides</taxon>
    </lineage>
</organism>
<accession>A0AAV1ZW79</accession>
<evidence type="ECO:0000313" key="1">
    <source>
        <dbReference type="EMBL" id="CAL1274636.1"/>
    </source>
</evidence>
<dbReference type="EMBL" id="CAXIEN010000078">
    <property type="protein sequence ID" value="CAL1274636.1"/>
    <property type="molecule type" value="Genomic_DNA"/>
</dbReference>
<evidence type="ECO:0000313" key="2">
    <source>
        <dbReference type="Proteomes" id="UP001497382"/>
    </source>
</evidence>
<sequence>MTDINRKIIVLEFSRTFVNVVNDVLFSGIDSFDKSDLFFTLKKPLQTFLDRHKMELYFLYREELARFKKDLNEENFKELLESMIIDLKLDEYDSRVFSHMCIVISYFAAIARKNISTAHKLAARAIFDAIEHLENDETINEDIIEGIKNSLIETAEKIDAQKKSEVEKDEAKE</sequence>
<name>A0AAV1ZW79_9ARAC</name>
<gene>
    <name evidence="1" type="ORF">LARSCL_LOCUS7575</name>
</gene>
<reference evidence="1 2" key="1">
    <citation type="submission" date="2024-04" db="EMBL/GenBank/DDBJ databases">
        <authorList>
            <person name="Rising A."/>
            <person name="Reimegard J."/>
            <person name="Sonavane S."/>
            <person name="Akerstrom W."/>
            <person name="Nylinder S."/>
            <person name="Hedman E."/>
            <person name="Kallberg Y."/>
        </authorList>
    </citation>
    <scope>NUCLEOTIDE SEQUENCE [LARGE SCALE GENOMIC DNA]</scope>
</reference>
<keyword evidence="2" id="KW-1185">Reference proteome</keyword>
<protein>
    <submittedName>
        <fullName evidence="1">Uncharacterized protein</fullName>
    </submittedName>
</protein>
<dbReference type="AlphaFoldDB" id="A0AAV1ZW79"/>
<proteinExistence type="predicted"/>